<dbReference type="Proteomes" id="UP000549250">
    <property type="component" value="Unassembled WGS sequence"/>
</dbReference>
<dbReference type="InterPro" id="IPR002035">
    <property type="entry name" value="VWF_A"/>
</dbReference>
<feature type="compositionally biased region" description="Pro residues" evidence="1">
    <location>
        <begin position="135"/>
        <end position="150"/>
    </location>
</feature>
<feature type="domain" description="VWFA" evidence="3">
    <location>
        <begin position="362"/>
        <end position="576"/>
    </location>
</feature>
<dbReference type="AlphaFoldDB" id="A0A839T0C6"/>
<dbReference type="SUPFAM" id="SSF53300">
    <property type="entry name" value="vWA-like"/>
    <property type="match status" value="1"/>
</dbReference>
<keyword evidence="2" id="KW-1133">Transmembrane helix</keyword>
<proteinExistence type="predicted"/>
<feature type="transmembrane region" description="Helical" evidence="2">
    <location>
        <begin position="170"/>
        <end position="191"/>
    </location>
</feature>
<dbReference type="Gene3D" id="3.40.50.410">
    <property type="entry name" value="von Willebrand factor, type A domain"/>
    <property type="match status" value="1"/>
</dbReference>
<name>A0A839T0C6_AZOMA</name>
<dbReference type="SMART" id="SM00327">
    <property type="entry name" value="VWA"/>
    <property type="match status" value="1"/>
</dbReference>
<comment type="caution">
    <text evidence="4">The sequence shown here is derived from an EMBL/GenBank/DDBJ whole genome shotgun (WGS) entry which is preliminary data.</text>
</comment>
<feature type="compositionally biased region" description="Basic and acidic residues" evidence="1">
    <location>
        <begin position="243"/>
        <end position="299"/>
    </location>
</feature>
<keyword evidence="2" id="KW-0472">Membrane</keyword>
<feature type="region of interest" description="Disordered" evidence="1">
    <location>
        <begin position="130"/>
        <end position="150"/>
    </location>
</feature>
<sequence length="583" mass="63509">MKRISRLSGETRNAEEVLNGHAELIQILKRHLPPSTTALFAKPRQAEGDVVEWYSDLGGQPVPFSELSEKEAAQVRHLLDERLTSIEQLATRLEEQGEEGKRQAGLLRQATAYPDTATLYSLNGQPVVTFWGGGEPPPPPAPPPLPAGEPPLPGAIPAAMLAIEPRKRRWWPWLLLLLLLLALLAALWWWFYGRQPEQPPAPPVEPPATQEEKPQPPKEEPPAPKPEEPKEEPKPEPPVPEVEPEKEPVPEPEPKPEVKPEPPKPEPKPVPKPEPKPEPKPIPKPEPKPEPKPDPTEQVKKRIAAAGNNCTTLQQIQTQEPLLKQHPELKEQVEQKLKQNCRQQQIANAKNLCPNERPKELAPELAIVFDASGSMDISLLATEAEIKQASMVQGVTDIAAQILLGGNPGINTMGRIFREPKRITAAREATTQVVQRLPSDVNAGLVLIEDCPRARNAGFYSPAERGSLLSRIRGISPVQGTPLADGIAKGGQMLDGVNRESVMLVVSDGGESCGQDPCAVAQALARSKPHLKINVIDILGTGAGNCLARATGGQVFTVRNAGDLNMMTRQAAQDVLPPAHCRP</sequence>
<gene>
    <name evidence="4" type="ORF">FHR87_001412</name>
</gene>
<keyword evidence="5" id="KW-1185">Reference proteome</keyword>
<protein>
    <recommendedName>
        <fullName evidence="3">VWFA domain-containing protein</fullName>
    </recommendedName>
</protein>
<evidence type="ECO:0000313" key="4">
    <source>
        <dbReference type="EMBL" id="MBB3103017.1"/>
    </source>
</evidence>
<evidence type="ECO:0000256" key="2">
    <source>
        <dbReference type="SAM" id="Phobius"/>
    </source>
</evidence>
<dbReference type="RefSeq" id="WP_183165984.1">
    <property type="nucleotide sequence ID" value="NZ_JACHXI010000005.1"/>
</dbReference>
<evidence type="ECO:0000259" key="3">
    <source>
        <dbReference type="SMART" id="SM00327"/>
    </source>
</evidence>
<accession>A0A839T0C6</accession>
<feature type="compositionally biased region" description="Basic and acidic residues" evidence="1">
    <location>
        <begin position="210"/>
        <end position="235"/>
    </location>
</feature>
<reference evidence="4 5" key="1">
    <citation type="submission" date="2020-08" db="EMBL/GenBank/DDBJ databases">
        <title>Genomic Encyclopedia of Type Strains, Phase III (KMG-III): the genomes of soil and plant-associated and newly described type strains.</title>
        <authorList>
            <person name="Whitman W."/>
        </authorList>
    </citation>
    <scope>NUCLEOTIDE SEQUENCE [LARGE SCALE GENOMIC DNA]</scope>
    <source>
        <strain evidence="4 5">CECT 4462</strain>
    </source>
</reference>
<feature type="region of interest" description="Disordered" evidence="1">
    <location>
        <begin position="198"/>
        <end position="299"/>
    </location>
</feature>
<organism evidence="4 5">
    <name type="scientific">Azomonas macrocytogenes</name>
    <name type="common">Azotobacter macrocytogenes</name>
    <dbReference type="NCBI Taxonomy" id="69962"/>
    <lineage>
        <taxon>Bacteria</taxon>
        <taxon>Pseudomonadati</taxon>
        <taxon>Pseudomonadota</taxon>
        <taxon>Gammaproteobacteria</taxon>
        <taxon>Pseudomonadales</taxon>
        <taxon>Pseudomonadaceae</taxon>
        <taxon>Azomonas</taxon>
    </lineage>
</organism>
<dbReference type="EMBL" id="JACHXI010000005">
    <property type="protein sequence ID" value="MBB3103017.1"/>
    <property type="molecule type" value="Genomic_DNA"/>
</dbReference>
<keyword evidence="2" id="KW-0812">Transmembrane</keyword>
<evidence type="ECO:0000313" key="5">
    <source>
        <dbReference type="Proteomes" id="UP000549250"/>
    </source>
</evidence>
<dbReference type="InterPro" id="IPR036465">
    <property type="entry name" value="vWFA_dom_sf"/>
</dbReference>
<evidence type="ECO:0000256" key="1">
    <source>
        <dbReference type="SAM" id="MobiDB-lite"/>
    </source>
</evidence>